<sequence>MDYLRLYLVIAVTAGFVSGIKATLISDLSEAQSFLNDYNTMMEVVYSKSIKAAWAFYTNITDHNREVMVAEDLYSDQVAQQAARNASQYNLTIMDQTMRREFIKIMDIGSAAQTDPVKQTRLKEVLSEMETIYSTAKVCIGDGECLPLEPDLTRLFATSRDHDVLLAAWQGWRDASGAKMKELYTEFVTLSNEALAILGHADTGAYWRSDYDSPEFEEEVRVLFEQLRPMYEQLHAYSRRKLMEIYGRDKFPESGHIPAHLLGNMWAQEWLNLVDDFMPFKGKPSMDVTKEMVNQGYTPLRIFQLADDFFGSLGMIRMPPEFWNGSMLEKPTDGREVVCHASAWDFYNRKDFRVQQCTDITQSDLETVHHEMGHVEYFLQYKHLPLQLRGGANPGFHEAVGDVISLSVQTPEHMKSIGLLSTIGNDTESDINFLMSMALQKIAFLPFGYLIDQWRWSVFRGDTSPEEYNDHWWDLRCRYQGVSPPVERSSSDFDPGAKYHIPANTPYIRYFVSFVIQFQFHKALCNASGYTGPLHRCDVYNNTEAGKVLGDMLKLGSSKPWTFAMQQMTGQATMDAQPLMEYFEPLLEFLRRENGNDYGWHPHCPTFKRSVGDNSAFSVLPSTISIVATIIAMLYMNTLR</sequence>
<dbReference type="Proteomes" id="UP000694888">
    <property type="component" value="Unplaced"/>
</dbReference>
<evidence type="ECO:0000256" key="2">
    <source>
        <dbReference type="ARBA" id="ARBA00022729"/>
    </source>
</evidence>
<dbReference type="PANTHER" id="PTHR10514:SF27">
    <property type="entry name" value="ANGIOTENSIN-CONVERTING ENZYME"/>
    <property type="match status" value="1"/>
</dbReference>
<proteinExistence type="inferred from homology"/>
<dbReference type="Gene3D" id="1.10.1370.30">
    <property type="match status" value="1"/>
</dbReference>
<comment type="cofactor">
    <cofactor evidence="6">
        <name>Zn(2+)</name>
        <dbReference type="ChEBI" id="CHEBI:29105"/>
    </cofactor>
    <text evidence="6">Binds 1 zinc ion per subunit.</text>
</comment>
<comment type="caution">
    <text evidence="5">Lacks conserved residue(s) required for the propagation of feature annotation.</text>
</comment>
<dbReference type="RefSeq" id="XP_035825264.1">
    <property type="nucleotide sequence ID" value="XM_035969371.1"/>
</dbReference>
<evidence type="ECO:0000313" key="8">
    <source>
        <dbReference type="Proteomes" id="UP000694888"/>
    </source>
</evidence>
<dbReference type="CDD" id="cd06461">
    <property type="entry name" value="M2_ACE"/>
    <property type="match status" value="1"/>
</dbReference>
<keyword evidence="6" id="KW-0862">Zinc</keyword>
<keyword evidence="7" id="KW-0812">Transmembrane</keyword>
<keyword evidence="6" id="KW-0645">Protease</keyword>
<keyword evidence="6" id="KW-0479">Metal-binding</keyword>
<feature type="transmembrane region" description="Helical" evidence="7">
    <location>
        <begin position="616"/>
        <end position="636"/>
    </location>
</feature>
<dbReference type="PANTHER" id="PTHR10514">
    <property type="entry name" value="ANGIOTENSIN-CONVERTING ENZYME"/>
    <property type="match status" value="1"/>
</dbReference>
<name>A0ABM1VS72_APLCA</name>
<gene>
    <name evidence="9" type="primary">LOC101850558</name>
</gene>
<keyword evidence="6" id="KW-0121">Carboxypeptidase</keyword>
<keyword evidence="7" id="KW-1133">Transmembrane helix</keyword>
<dbReference type="EC" id="3.4.-.-" evidence="6"/>
<keyword evidence="2" id="KW-0732">Signal</keyword>
<dbReference type="InterPro" id="IPR001548">
    <property type="entry name" value="Peptidase_M2"/>
</dbReference>
<evidence type="ECO:0000256" key="5">
    <source>
        <dbReference type="PROSITE-ProRule" id="PRU01355"/>
    </source>
</evidence>
<feature type="disulfide bond" evidence="5">
    <location>
        <begin position="339"/>
        <end position="357"/>
    </location>
</feature>
<evidence type="ECO:0000256" key="6">
    <source>
        <dbReference type="RuleBase" id="RU361144"/>
    </source>
</evidence>
<keyword evidence="4 6" id="KW-0325">Glycoprotein</keyword>
<protein>
    <recommendedName>
        <fullName evidence="6">Angiotensin-converting enzyme</fullName>
        <ecNumber evidence="6">3.4.-.-</ecNumber>
    </recommendedName>
</protein>
<keyword evidence="7" id="KW-0472">Membrane</keyword>
<keyword evidence="6" id="KW-0482">Metalloprotease</keyword>
<keyword evidence="3 5" id="KW-1015">Disulfide bond</keyword>
<dbReference type="GeneID" id="101850558"/>
<dbReference type="PRINTS" id="PR00791">
    <property type="entry name" value="PEPDIPTASEA"/>
</dbReference>
<evidence type="ECO:0000256" key="3">
    <source>
        <dbReference type="ARBA" id="ARBA00023157"/>
    </source>
</evidence>
<dbReference type="PROSITE" id="PS52011">
    <property type="entry name" value="PEPTIDASE_M2"/>
    <property type="match status" value="1"/>
</dbReference>
<reference evidence="9" key="1">
    <citation type="submission" date="2025-08" db="UniProtKB">
        <authorList>
            <consortium name="RefSeq"/>
        </authorList>
    </citation>
    <scope>IDENTIFICATION</scope>
</reference>
<keyword evidence="8" id="KW-1185">Reference proteome</keyword>
<dbReference type="SUPFAM" id="SSF55486">
    <property type="entry name" value="Metalloproteases ('zincins'), catalytic domain"/>
    <property type="match status" value="1"/>
</dbReference>
<accession>A0ABM1VS72</accession>
<keyword evidence="6" id="KW-0378">Hydrolase</keyword>
<evidence type="ECO:0000313" key="9">
    <source>
        <dbReference type="RefSeq" id="XP_035825264.1"/>
    </source>
</evidence>
<evidence type="ECO:0000256" key="1">
    <source>
        <dbReference type="ARBA" id="ARBA00008139"/>
    </source>
</evidence>
<evidence type="ECO:0000256" key="4">
    <source>
        <dbReference type="ARBA" id="ARBA00023180"/>
    </source>
</evidence>
<comment type="similarity">
    <text evidence="1 5 6">Belongs to the peptidase M2 family.</text>
</comment>
<dbReference type="Pfam" id="PF01401">
    <property type="entry name" value="Peptidase_M2"/>
    <property type="match status" value="1"/>
</dbReference>
<organism evidence="8 9">
    <name type="scientific">Aplysia californica</name>
    <name type="common">California sea hare</name>
    <dbReference type="NCBI Taxonomy" id="6500"/>
    <lineage>
        <taxon>Eukaryota</taxon>
        <taxon>Metazoa</taxon>
        <taxon>Spiralia</taxon>
        <taxon>Lophotrochozoa</taxon>
        <taxon>Mollusca</taxon>
        <taxon>Gastropoda</taxon>
        <taxon>Heterobranchia</taxon>
        <taxon>Euthyneura</taxon>
        <taxon>Tectipleura</taxon>
        <taxon>Aplysiida</taxon>
        <taxon>Aplysioidea</taxon>
        <taxon>Aplysiidae</taxon>
        <taxon>Aplysia</taxon>
    </lineage>
</organism>
<evidence type="ECO:0000256" key="7">
    <source>
        <dbReference type="SAM" id="Phobius"/>
    </source>
</evidence>